<organism evidence="1">
    <name type="scientific">Candidatus Methanogaster sp. ANME-2c ERB4</name>
    <dbReference type="NCBI Taxonomy" id="2759911"/>
    <lineage>
        <taxon>Archaea</taxon>
        <taxon>Methanobacteriati</taxon>
        <taxon>Methanobacteriota</taxon>
        <taxon>Stenosarchaea group</taxon>
        <taxon>Methanomicrobia</taxon>
        <taxon>Methanosarcinales</taxon>
        <taxon>ANME-2 cluster</taxon>
        <taxon>Candidatus Methanogasteraceae</taxon>
        <taxon>Candidatus Methanogaster</taxon>
    </lineage>
</organism>
<dbReference type="PANTHER" id="PTHR19288:SF46">
    <property type="entry name" value="HALOACID DEHALOGENASE-LIKE HYDROLASE DOMAIN-CONTAINING PROTEIN 2"/>
    <property type="match status" value="1"/>
</dbReference>
<sequence>MEAYILDLDGVIYRGSNLIDGAVDAVNQLQDRAKVLFLTNNSTRSRSVVAARLEAAGIRCGAGDVITAGYASAVYIRKRYGACTVYPIGEAGLIEELKAEGCMISEDARFVVVGLDRNLNYEKLRIGLQNITNGAIFIATNTDPVLPTEDGFVPGAGAIVRALETASGKSPLVIGKPNQPIMDIVIEHLGLDAEKCTVVGDRLDTDILAGIRCGMRTVLVLSGVETRNSLERSDIEPDLVIEGIKELLAASEGDE</sequence>
<dbReference type="GO" id="GO:0005737">
    <property type="term" value="C:cytoplasm"/>
    <property type="evidence" value="ECO:0007669"/>
    <property type="project" value="TreeGrafter"/>
</dbReference>
<name>A0A7G9YKZ0_9EURY</name>
<dbReference type="Pfam" id="PF13344">
    <property type="entry name" value="Hydrolase_6"/>
    <property type="match status" value="1"/>
</dbReference>
<proteinExistence type="predicted"/>
<dbReference type="EC" id="3.1.3.18" evidence="1"/>
<dbReference type="GO" id="GO:0008967">
    <property type="term" value="F:phosphoglycolate phosphatase activity"/>
    <property type="evidence" value="ECO:0007669"/>
    <property type="project" value="UniProtKB-EC"/>
</dbReference>
<evidence type="ECO:0000313" key="1">
    <source>
        <dbReference type="EMBL" id="QNO48674.1"/>
    </source>
</evidence>
<dbReference type="PANTHER" id="PTHR19288">
    <property type="entry name" value="4-NITROPHENYLPHOSPHATASE-RELATED"/>
    <property type="match status" value="1"/>
</dbReference>
<gene>
    <name evidence="1" type="primary">gph</name>
    <name evidence="1" type="ORF">AMAKCJMG_00008</name>
</gene>
<dbReference type="Gene3D" id="3.40.50.1000">
    <property type="entry name" value="HAD superfamily/HAD-like"/>
    <property type="match status" value="2"/>
</dbReference>
<dbReference type="Pfam" id="PF13242">
    <property type="entry name" value="Hydrolase_like"/>
    <property type="match status" value="1"/>
</dbReference>
<keyword evidence="1" id="KW-0378">Hydrolase</keyword>
<dbReference type="NCBIfam" id="TIGR01460">
    <property type="entry name" value="HAD-SF-IIA"/>
    <property type="match status" value="1"/>
</dbReference>
<dbReference type="SUPFAM" id="SSF56784">
    <property type="entry name" value="HAD-like"/>
    <property type="match status" value="1"/>
</dbReference>
<protein>
    <submittedName>
        <fullName evidence="1">Phosphoglycolate phosphatase</fullName>
        <ecNumber evidence="1">3.1.3.18</ecNumber>
    </submittedName>
</protein>
<accession>A0A7G9YKZ0</accession>
<dbReference type="EMBL" id="MT631358">
    <property type="protein sequence ID" value="QNO48674.1"/>
    <property type="molecule type" value="Genomic_DNA"/>
</dbReference>
<dbReference type="InterPro" id="IPR006357">
    <property type="entry name" value="HAD-SF_hydro_IIA"/>
</dbReference>
<dbReference type="InterPro" id="IPR023214">
    <property type="entry name" value="HAD_sf"/>
</dbReference>
<dbReference type="PIRSF" id="PIRSF000915">
    <property type="entry name" value="PGP-type_phosphatase"/>
    <property type="match status" value="1"/>
</dbReference>
<dbReference type="InterPro" id="IPR036412">
    <property type="entry name" value="HAD-like_sf"/>
</dbReference>
<reference evidence="1" key="1">
    <citation type="submission" date="2020-06" db="EMBL/GenBank/DDBJ databases">
        <title>Unique genomic features of the anaerobic methanotrophic archaea.</title>
        <authorList>
            <person name="Chadwick G.L."/>
            <person name="Skennerton C.T."/>
            <person name="Laso-Perez R."/>
            <person name="Leu A.O."/>
            <person name="Speth D.R."/>
            <person name="Yu H."/>
            <person name="Morgan-Lang C."/>
            <person name="Hatzenpichler R."/>
            <person name="Goudeau D."/>
            <person name="Malmstrom R."/>
            <person name="Brazelton W.J."/>
            <person name="Woyke T."/>
            <person name="Hallam S.J."/>
            <person name="Tyson G.W."/>
            <person name="Wegener G."/>
            <person name="Boetius A."/>
            <person name="Orphan V."/>
        </authorList>
    </citation>
    <scope>NUCLEOTIDE SEQUENCE</scope>
</reference>
<dbReference type="AlphaFoldDB" id="A0A7G9YKZ0"/>